<sequence length="103" mass="11080">MRLVVSVLALAAACAGVVAAGPLLSGRLVTHLPHVRVRHNSFIVEFHDEAADAHVKSVRRMVDVSVDHHYNSLFKGMAVTIGDTINPAHLASIHGVKAVYPNR</sequence>
<evidence type="ECO:0000313" key="3">
    <source>
        <dbReference type="Proteomes" id="UP001143981"/>
    </source>
</evidence>
<dbReference type="AlphaFoldDB" id="A0A9W7YBW5"/>
<reference evidence="2" key="1">
    <citation type="submission" date="2022-07" db="EMBL/GenBank/DDBJ databases">
        <title>Phylogenomic reconstructions and comparative analyses of Kickxellomycotina fungi.</title>
        <authorList>
            <person name="Reynolds N.K."/>
            <person name="Stajich J.E."/>
            <person name="Barry K."/>
            <person name="Grigoriev I.V."/>
            <person name="Crous P."/>
            <person name="Smith M.E."/>
        </authorList>
    </citation>
    <scope>NUCLEOTIDE SEQUENCE</scope>
    <source>
        <strain evidence="2">BCRC 34381</strain>
    </source>
</reference>
<evidence type="ECO:0000256" key="1">
    <source>
        <dbReference type="SAM" id="SignalP"/>
    </source>
</evidence>
<name>A0A9W7YBW5_9FUNG</name>
<keyword evidence="3" id="KW-1185">Reference proteome</keyword>
<feature type="non-terminal residue" evidence="2">
    <location>
        <position position="103"/>
    </location>
</feature>
<dbReference type="OrthoDB" id="10256524at2759"/>
<keyword evidence="1" id="KW-0732">Signal</keyword>
<feature type="signal peptide" evidence="1">
    <location>
        <begin position="1"/>
        <end position="19"/>
    </location>
</feature>
<dbReference type="EMBL" id="JANBOI010000811">
    <property type="protein sequence ID" value="KAJ1728452.1"/>
    <property type="molecule type" value="Genomic_DNA"/>
</dbReference>
<feature type="chain" id="PRO_5040746250" description="Inhibitor I9 domain-containing protein" evidence="1">
    <location>
        <begin position="20"/>
        <end position="103"/>
    </location>
</feature>
<protein>
    <recommendedName>
        <fullName evidence="4">Inhibitor I9 domain-containing protein</fullName>
    </recommendedName>
</protein>
<organism evidence="2 3">
    <name type="scientific">Coemansia biformis</name>
    <dbReference type="NCBI Taxonomy" id="1286918"/>
    <lineage>
        <taxon>Eukaryota</taxon>
        <taxon>Fungi</taxon>
        <taxon>Fungi incertae sedis</taxon>
        <taxon>Zoopagomycota</taxon>
        <taxon>Kickxellomycotina</taxon>
        <taxon>Kickxellomycetes</taxon>
        <taxon>Kickxellales</taxon>
        <taxon>Kickxellaceae</taxon>
        <taxon>Coemansia</taxon>
    </lineage>
</organism>
<proteinExistence type="predicted"/>
<dbReference type="Proteomes" id="UP001143981">
    <property type="component" value="Unassembled WGS sequence"/>
</dbReference>
<evidence type="ECO:0000313" key="2">
    <source>
        <dbReference type="EMBL" id="KAJ1728452.1"/>
    </source>
</evidence>
<accession>A0A9W7YBW5</accession>
<comment type="caution">
    <text evidence="2">The sequence shown here is derived from an EMBL/GenBank/DDBJ whole genome shotgun (WGS) entry which is preliminary data.</text>
</comment>
<evidence type="ECO:0008006" key="4">
    <source>
        <dbReference type="Google" id="ProtNLM"/>
    </source>
</evidence>
<gene>
    <name evidence="2" type="ORF">LPJ61_004026</name>
</gene>